<dbReference type="HOGENOM" id="CLU_2553693_0_0_10"/>
<organism evidence="2 3">
    <name type="scientific">Ignavibacterium album (strain DSM 19864 / JCM 16511 / NBRC 101810 / Mat9-16)</name>
    <dbReference type="NCBI Taxonomy" id="945713"/>
    <lineage>
        <taxon>Bacteria</taxon>
        <taxon>Pseudomonadati</taxon>
        <taxon>Ignavibacteriota</taxon>
        <taxon>Ignavibacteria</taxon>
        <taxon>Ignavibacteriales</taxon>
        <taxon>Ignavibacteriaceae</taxon>
        <taxon>Ignavibacterium</taxon>
    </lineage>
</organism>
<proteinExistence type="predicted"/>
<keyword evidence="3" id="KW-1185">Reference proteome</keyword>
<name>I0AFP4_IGNAJ</name>
<accession>I0AFP4</accession>
<dbReference type="EMBL" id="CP003418">
    <property type="protein sequence ID" value="AFH47801.1"/>
    <property type="molecule type" value="Genomic_DNA"/>
</dbReference>
<evidence type="ECO:0000313" key="2">
    <source>
        <dbReference type="EMBL" id="AFH47801.1"/>
    </source>
</evidence>
<protein>
    <submittedName>
        <fullName evidence="2">Uncharacterized protein</fullName>
    </submittedName>
</protein>
<sequence>MSNNELLIAKGRLSELNERYKEFEMKAESLLIQLREILNPLSDFLELDLERVLMMAKEFRVLQLNARECLFQIDRLKETYNL</sequence>
<dbReference type="STRING" id="945713.IALB_0087"/>
<dbReference type="AlphaFoldDB" id="I0AFP4"/>
<dbReference type="KEGG" id="ial:IALB_0087"/>
<dbReference type="Proteomes" id="UP000007394">
    <property type="component" value="Chromosome"/>
</dbReference>
<reference evidence="2 3" key="1">
    <citation type="journal article" date="2012" name="Front. Microbiol.">
        <title>Complete genome of Ignavibacterium album, a metabolically versatile, flagellated, facultative anaerobe from the phylum Chlorobi.</title>
        <authorList>
            <person name="Liu Z."/>
            <person name="Frigaard N.-U."/>
            <person name="Vogl K."/>
            <person name="Iino T."/>
            <person name="Ohkuma M."/>
            <person name="Overmann J."/>
            <person name="Bryant D.A."/>
        </authorList>
    </citation>
    <scope>NUCLEOTIDE SEQUENCE [LARGE SCALE GENOMIC DNA]</scope>
    <source>
        <strain evidence="3">DSM 19864 / JCM 16511 / NBRC 101810 / Mat9-16</strain>
    </source>
</reference>
<feature type="coiled-coil region" evidence="1">
    <location>
        <begin position="6"/>
        <end position="33"/>
    </location>
</feature>
<evidence type="ECO:0000256" key="1">
    <source>
        <dbReference type="SAM" id="Coils"/>
    </source>
</evidence>
<gene>
    <name evidence="2" type="ordered locus">IALB_0087</name>
</gene>
<evidence type="ECO:0000313" key="3">
    <source>
        <dbReference type="Proteomes" id="UP000007394"/>
    </source>
</evidence>
<keyword evidence="1" id="KW-0175">Coiled coil</keyword>
<dbReference type="RefSeq" id="WP_014558961.1">
    <property type="nucleotide sequence ID" value="NC_017464.1"/>
</dbReference>